<dbReference type="EMBL" id="DXHU01000008">
    <property type="protein sequence ID" value="HIV98606.1"/>
    <property type="molecule type" value="Genomic_DNA"/>
</dbReference>
<organism evidence="1 2">
    <name type="scientific">Candidatus Ornithospirochaeta avicola</name>
    <dbReference type="NCBI Taxonomy" id="2840896"/>
    <lineage>
        <taxon>Bacteria</taxon>
        <taxon>Pseudomonadati</taxon>
        <taxon>Spirochaetota</taxon>
        <taxon>Spirochaetia</taxon>
        <taxon>Spirochaetales</taxon>
        <taxon>Spirochaetaceae</taxon>
        <taxon>Spirochaetaceae incertae sedis</taxon>
        <taxon>Candidatus Ornithospirochaeta</taxon>
    </lineage>
</organism>
<evidence type="ECO:0000313" key="2">
    <source>
        <dbReference type="Proteomes" id="UP000823936"/>
    </source>
</evidence>
<name>A0A9D1PU18_9SPIO</name>
<reference evidence="1" key="1">
    <citation type="journal article" date="2021" name="PeerJ">
        <title>Extensive microbial diversity within the chicken gut microbiome revealed by metagenomics and culture.</title>
        <authorList>
            <person name="Gilroy R."/>
            <person name="Ravi A."/>
            <person name="Getino M."/>
            <person name="Pursley I."/>
            <person name="Horton D.L."/>
            <person name="Alikhan N.F."/>
            <person name="Baker D."/>
            <person name="Gharbi K."/>
            <person name="Hall N."/>
            <person name="Watson M."/>
            <person name="Adriaenssens E.M."/>
            <person name="Foster-Nyarko E."/>
            <person name="Jarju S."/>
            <person name="Secka A."/>
            <person name="Antonio M."/>
            <person name="Oren A."/>
            <person name="Chaudhuri R.R."/>
            <person name="La Ragione R."/>
            <person name="Hildebrand F."/>
            <person name="Pallen M.J."/>
        </authorList>
    </citation>
    <scope>NUCLEOTIDE SEQUENCE</scope>
    <source>
        <strain evidence="1">Gambia11-129</strain>
    </source>
</reference>
<gene>
    <name evidence="1" type="ORF">IAB12_02355</name>
</gene>
<comment type="caution">
    <text evidence="1">The sequence shown here is derived from an EMBL/GenBank/DDBJ whole genome shotgun (WGS) entry which is preliminary data.</text>
</comment>
<protein>
    <submittedName>
        <fullName evidence="1">Uncharacterized protein</fullName>
    </submittedName>
</protein>
<accession>A0A9D1PU18</accession>
<evidence type="ECO:0000313" key="1">
    <source>
        <dbReference type="EMBL" id="HIV98606.1"/>
    </source>
</evidence>
<reference evidence="1" key="2">
    <citation type="submission" date="2021-04" db="EMBL/GenBank/DDBJ databases">
        <authorList>
            <person name="Gilroy R."/>
        </authorList>
    </citation>
    <scope>NUCLEOTIDE SEQUENCE</scope>
    <source>
        <strain evidence="1">Gambia11-129</strain>
    </source>
</reference>
<dbReference type="Proteomes" id="UP000823936">
    <property type="component" value="Unassembled WGS sequence"/>
</dbReference>
<sequence length="122" mass="14206">MLDNTQISQIRNLAENTDRLVISDDIYKSDEFKSYSLRISDTRENSFSLFYSDADIKEKDLIDILSERRSPYMLSLVEILVRDINEVLALENIALTEEEEKELVSLNKPVIMVTKKKEDTNE</sequence>
<dbReference type="AlphaFoldDB" id="A0A9D1PU18"/>
<proteinExistence type="predicted"/>